<gene>
    <name evidence="2" type="ORF">C2E20_0359</name>
</gene>
<organism evidence="2 3">
    <name type="scientific">Micractinium conductrix</name>
    <dbReference type="NCBI Taxonomy" id="554055"/>
    <lineage>
        <taxon>Eukaryota</taxon>
        <taxon>Viridiplantae</taxon>
        <taxon>Chlorophyta</taxon>
        <taxon>core chlorophytes</taxon>
        <taxon>Trebouxiophyceae</taxon>
        <taxon>Chlorellales</taxon>
        <taxon>Chlorellaceae</taxon>
        <taxon>Chlorella clade</taxon>
        <taxon>Micractinium</taxon>
    </lineage>
</organism>
<reference evidence="2 3" key="1">
    <citation type="journal article" date="2018" name="Plant J.">
        <title>Genome sequences of Chlorella sorokiniana UTEX 1602 and Micractinium conductrix SAG 241.80: implications to maltose excretion by a green alga.</title>
        <authorList>
            <person name="Arriola M.B."/>
            <person name="Velmurugan N."/>
            <person name="Zhang Y."/>
            <person name="Plunkett M.H."/>
            <person name="Hondzo H."/>
            <person name="Barney B.M."/>
        </authorList>
    </citation>
    <scope>NUCLEOTIDE SEQUENCE [LARGE SCALE GENOMIC DNA]</scope>
    <source>
        <strain evidence="2 3">SAG 241.80</strain>
    </source>
</reference>
<evidence type="ECO:0000313" key="2">
    <source>
        <dbReference type="EMBL" id="PSC76931.1"/>
    </source>
</evidence>
<feature type="region of interest" description="Disordered" evidence="1">
    <location>
        <begin position="80"/>
        <end position="122"/>
    </location>
</feature>
<evidence type="ECO:0000313" key="3">
    <source>
        <dbReference type="Proteomes" id="UP000239649"/>
    </source>
</evidence>
<dbReference type="Proteomes" id="UP000239649">
    <property type="component" value="Unassembled WGS sequence"/>
</dbReference>
<sequence length="327" mass="34249">MGIAAATMAAASAAAGTLRAIVYVVPVAAGAQPGVWELPWSKCRHVWEHTIRPQATMFYLTRLLPILVERHGVSGALAAQPMEEGSPQQQQPTPLGPSASMPAATCSTPEQPNKATAAAAASMQTPSISVGKTVVRPKTNERGTVVAVDPAAGTANVDWGGSAARMKPVSLASLLAPPIPSEADVRLPTAAGHPVLINGGEHAHKQGTIPSFNMEWCWVALDEGGGTVKVQRSNVHRCDSGASPVCTVPARETSWTVPVGELQAWLQQYEQDNQVDLVLKSVNGSRSRKLFDQLVAELATAAGTQAADNERAAAAALTLCQQQQQQP</sequence>
<proteinExistence type="predicted"/>
<comment type="caution">
    <text evidence="2">The sequence shown here is derived from an EMBL/GenBank/DDBJ whole genome shotgun (WGS) entry which is preliminary data.</text>
</comment>
<keyword evidence="3" id="KW-1185">Reference proteome</keyword>
<feature type="compositionally biased region" description="Polar residues" evidence="1">
    <location>
        <begin position="105"/>
        <end position="114"/>
    </location>
</feature>
<dbReference type="AlphaFoldDB" id="A0A2P6VS66"/>
<accession>A0A2P6VS66</accession>
<name>A0A2P6VS66_9CHLO</name>
<protein>
    <submittedName>
        <fullName evidence="2">Uncharacterized protein</fullName>
    </submittedName>
</protein>
<evidence type="ECO:0000256" key="1">
    <source>
        <dbReference type="SAM" id="MobiDB-lite"/>
    </source>
</evidence>
<dbReference type="EMBL" id="LHPF02000001">
    <property type="protein sequence ID" value="PSC76931.1"/>
    <property type="molecule type" value="Genomic_DNA"/>
</dbReference>